<dbReference type="EMBL" id="BONI01000014">
    <property type="protein sequence ID" value="GIG05418.1"/>
    <property type="molecule type" value="Genomic_DNA"/>
</dbReference>
<dbReference type="InterPro" id="IPR011008">
    <property type="entry name" value="Dimeric_a/b-barrel"/>
</dbReference>
<dbReference type="SUPFAM" id="SSF54909">
    <property type="entry name" value="Dimeric alpha+beta barrel"/>
    <property type="match status" value="1"/>
</dbReference>
<dbReference type="Gene3D" id="3.30.70.100">
    <property type="match status" value="1"/>
</dbReference>
<name>A0A8J3P647_9ACTN</name>
<reference evidence="1 2" key="1">
    <citation type="submission" date="2021-01" db="EMBL/GenBank/DDBJ databases">
        <title>Whole genome shotgun sequence of Catellatospora coxensis NBRC 107359.</title>
        <authorList>
            <person name="Komaki H."/>
            <person name="Tamura T."/>
        </authorList>
    </citation>
    <scope>NUCLEOTIDE SEQUENCE [LARGE SCALE GENOMIC DNA]</scope>
    <source>
        <strain evidence="1 2">NBRC 107359</strain>
    </source>
</reference>
<dbReference type="AlphaFoldDB" id="A0A8J3P647"/>
<keyword evidence="2" id="KW-1185">Reference proteome</keyword>
<dbReference type="NCBIfam" id="TIGR02118">
    <property type="entry name" value="EthD family reductase"/>
    <property type="match status" value="1"/>
</dbReference>
<dbReference type="RefSeq" id="WP_203691711.1">
    <property type="nucleotide sequence ID" value="NZ_BAAALC010000021.1"/>
</dbReference>
<accession>A0A8J3P647</accession>
<dbReference type="Proteomes" id="UP000630887">
    <property type="component" value="Unassembled WGS sequence"/>
</dbReference>
<proteinExistence type="predicted"/>
<evidence type="ECO:0000313" key="1">
    <source>
        <dbReference type="EMBL" id="GIG05418.1"/>
    </source>
</evidence>
<comment type="caution">
    <text evidence="1">The sequence shown here is derived from an EMBL/GenBank/DDBJ whole genome shotgun (WGS) entry which is preliminary data.</text>
</comment>
<dbReference type="InterPro" id="IPR009799">
    <property type="entry name" value="EthD_dom"/>
</dbReference>
<protein>
    <submittedName>
        <fullName evidence="1">Uncharacterized protein</fullName>
    </submittedName>
</protein>
<gene>
    <name evidence="1" type="ORF">Cco03nite_21180</name>
</gene>
<sequence>MTTANTATDRQQADAAGFQVVCADDDVAEIAEGVLDSLAAAAEADRLHAVRPAGHGAWAVTCPDGSVLRVSVGRPARRRAYPPGTLLLGLPIARRMRGLKGWTIGHCEAAAPGERPPYHLIVGLHADTRADLEAILDSPEGRAAVEDVPNFATGGVTFLYNKDQHVETIPVAV</sequence>
<dbReference type="GO" id="GO:0016491">
    <property type="term" value="F:oxidoreductase activity"/>
    <property type="evidence" value="ECO:0007669"/>
    <property type="project" value="InterPro"/>
</dbReference>
<organism evidence="1 2">
    <name type="scientific">Catellatospora coxensis</name>
    <dbReference type="NCBI Taxonomy" id="310354"/>
    <lineage>
        <taxon>Bacteria</taxon>
        <taxon>Bacillati</taxon>
        <taxon>Actinomycetota</taxon>
        <taxon>Actinomycetes</taxon>
        <taxon>Micromonosporales</taxon>
        <taxon>Micromonosporaceae</taxon>
        <taxon>Catellatospora</taxon>
    </lineage>
</organism>
<evidence type="ECO:0000313" key="2">
    <source>
        <dbReference type="Proteomes" id="UP000630887"/>
    </source>
</evidence>